<dbReference type="STRING" id="105984.A0A427XT27"/>
<dbReference type="GeneID" id="39592705"/>
<comment type="caution">
    <text evidence="2">The sequence shown here is derived from an EMBL/GenBank/DDBJ whole genome shotgun (WGS) entry which is preliminary data.</text>
</comment>
<sequence length="359" mass="38486">MTVSTTITTPITVGRLPLKNRLVLAPLTRLRNSAEGVPQAHAPTYYAQRATDGGLEITEAAFIAQEAGGLPGAPGIYSKEQIAGWKKVTDAVHAKGGYIFVQLWALGRTASPDHVTVYGPSDDVYTHGGGNVEVKALSEADIDRYVGEYRQAALNAVEAGFDGVEVHGANGYFLQSVSNHRTDQYGGSLENRIRFPLRVVNAVADAIGADRVGLRTSPFSTFQGMREADPLATFKPWISAVLAAQPKLAYIHAVEERIAGNVDVAPTEDGSASIEPLRDIVNASPHTEFIAAGGFTPELATQLLAQRGGLVAFGRHYIANPDLLARIVNKVDLNPYDRKTFYGGSETGYTDYPAYAQEA</sequence>
<dbReference type="Pfam" id="PF00724">
    <property type="entry name" value="Oxidored_FMN"/>
    <property type="match status" value="1"/>
</dbReference>
<dbReference type="CDD" id="cd02933">
    <property type="entry name" value="OYE_like_FMN"/>
    <property type="match status" value="1"/>
</dbReference>
<dbReference type="RefSeq" id="XP_028476418.1">
    <property type="nucleotide sequence ID" value="XM_028623485.1"/>
</dbReference>
<protein>
    <recommendedName>
        <fullName evidence="1">NADH:flavin oxidoreductase/NADH oxidase N-terminal domain-containing protein</fullName>
    </recommendedName>
</protein>
<evidence type="ECO:0000313" key="3">
    <source>
        <dbReference type="Proteomes" id="UP000279236"/>
    </source>
</evidence>
<accession>A0A427XT27</accession>
<dbReference type="InterPro" id="IPR013785">
    <property type="entry name" value="Aldolase_TIM"/>
</dbReference>
<dbReference type="EMBL" id="RSCE01000006">
    <property type="protein sequence ID" value="RSH81963.1"/>
    <property type="molecule type" value="Genomic_DNA"/>
</dbReference>
<feature type="domain" description="NADH:flavin oxidoreductase/NADH oxidase N-terminal" evidence="1">
    <location>
        <begin position="9"/>
        <end position="332"/>
    </location>
</feature>
<keyword evidence="3" id="KW-1185">Reference proteome</keyword>
<proteinExistence type="predicted"/>
<organism evidence="2 3">
    <name type="scientific">Apiotrichum porosum</name>
    <dbReference type="NCBI Taxonomy" id="105984"/>
    <lineage>
        <taxon>Eukaryota</taxon>
        <taxon>Fungi</taxon>
        <taxon>Dikarya</taxon>
        <taxon>Basidiomycota</taxon>
        <taxon>Agaricomycotina</taxon>
        <taxon>Tremellomycetes</taxon>
        <taxon>Trichosporonales</taxon>
        <taxon>Trichosporonaceae</taxon>
        <taxon>Apiotrichum</taxon>
    </lineage>
</organism>
<dbReference type="GO" id="GO:0016491">
    <property type="term" value="F:oxidoreductase activity"/>
    <property type="evidence" value="ECO:0007669"/>
    <property type="project" value="InterPro"/>
</dbReference>
<dbReference type="InterPro" id="IPR045247">
    <property type="entry name" value="Oye-like"/>
</dbReference>
<gene>
    <name evidence="2" type="ORF">EHS24_008162</name>
</gene>
<dbReference type="PANTHER" id="PTHR22893:SF91">
    <property type="entry name" value="NADPH DEHYDROGENASE 2-RELATED"/>
    <property type="match status" value="1"/>
</dbReference>
<dbReference type="AlphaFoldDB" id="A0A427XT27"/>
<evidence type="ECO:0000259" key="1">
    <source>
        <dbReference type="Pfam" id="PF00724"/>
    </source>
</evidence>
<reference evidence="2 3" key="1">
    <citation type="submission" date="2018-11" db="EMBL/GenBank/DDBJ databases">
        <title>Genome sequence of Apiotrichum porosum DSM 27194.</title>
        <authorList>
            <person name="Aliyu H."/>
            <person name="Gorte O."/>
            <person name="Ochsenreither K."/>
        </authorList>
    </citation>
    <scope>NUCLEOTIDE SEQUENCE [LARGE SCALE GENOMIC DNA]</scope>
    <source>
        <strain evidence="2 3">DSM 27194</strain>
    </source>
</reference>
<dbReference type="PANTHER" id="PTHR22893">
    <property type="entry name" value="NADH OXIDOREDUCTASE-RELATED"/>
    <property type="match status" value="1"/>
</dbReference>
<name>A0A427XT27_9TREE</name>
<evidence type="ECO:0000313" key="2">
    <source>
        <dbReference type="EMBL" id="RSH81963.1"/>
    </source>
</evidence>
<dbReference type="GO" id="GO:0010181">
    <property type="term" value="F:FMN binding"/>
    <property type="evidence" value="ECO:0007669"/>
    <property type="project" value="InterPro"/>
</dbReference>
<dbReference type="SUPFAM" id="SSF51395">
    <property type="entry name" value="FMN-linked oxidoreductases"/>
    <property type="match status" value="1"/>
</dbReference>
<dbReference type="OrthoDB" id="276546at2759"/>
<dbReference type="Proteomes" id="UP000279236">
    <property type="component" value="Unassembled WGS sequence"/>
</dbReference>
<dbReference type="Gene3D" id="3.20.20.70">
    <property type="entry name" value="Aldolase class I"/>
    <property type="match status" value="1"/>
</dbReference>
<dbReference type="InterPro" id="IPR001155">
    <property type="entry name" value="OxRdtase_FMN_N"/>
</dbReference>